<name>A0A3B9L3A1_9PROT</name>
<evidence type="ECO:0000313" key="2">
    <source>
        <dbReference type="EMBL" id="HAE94953.1"/>
    </source>
</evidence>
<feature type="region of interest" description="Disordered" evidence="1">
    <location>
        <begin position="58"/>
        <end position="83"/>
    </location>
</feature>
<protein>
    <submittedName>
        <fullName evidence="2">Uncharacterized protein</fullName>
    </submittedName>
</protein>
<reference evidence="2 3" key="1">
    <citation type="journal article" date="2018" name="Nat. Biotechnol.">
        <title>A standardized bacterial taxonomy based on genome phylogeny substantially revises the tree of life.</title>
        <authorList>
            <person name="Parks D.H."/>
            <person name="Chuvochina M."/>
            <person name="Waite D.W."/>
            <person name="Rinke C."/>
            <person name="Skarshewski A."/>
            <person name="Chaumeil P.A."/>
            <person name="Hugenholtz P."/>
        </authorList>
    </citation>
    <scope>NUCLEOTIDE SEQUENCE [LARGE SCALE GENOMIC DNA]</scope>
    <source>
        <strain evidence="2">UBA8557</strain>
    </source>
</reference>
<feature type="compositionally biased region" description="Basic and acidic residues" evidence="1">
    <location>
        <begin position="58"/>
        <end position="71"/>
    </location>
</feature>
<dbReference type="AlphaFoldDB" id="A0A3B9L3A1"/>
<sequence>MSPGSVFSVLRDRKLPSLRQRKADCARLTGQGEINRCASWLIRSASSILHKIRRNSEFRAPGDRRSERADQAKTMMKKCPKPPEIASAGREVALIRE</sequence>
<proteinExistence type="predicted"/>
<evidence type="ECO:0000256" key="1">
    <source>
        <dbReference type="SAM" id="MobiDB-lite"/>
    </source>
</evidence>
<accession>A0A3B9L3A1</accession>
<organism evidence="2 3">
    <name type="scientific">Hyphomonas atlantica</name>
    <dbReference type="NCBI Taxonomy" id="1280948"/>
    <lineage>
        <taxon>Bacteria</taxon>
        <taxon>Pseudomonadati</taxon>
        <taxon>Pseudomonadota</taxon>
        <taxon>Alphaproteobacteria</taxon>
        <taxon>Hyphomonadales</taxon>
        <taxon>Hyphomonadaceae</taxon>
        <taxon>Hyphomonas</taxon>
    </lineage>
</organism>
<gene>
    <name evidence="2" type="ORF">DCG65_10355</name>
</gene>
<dbReference type="EMBL" id="DMBR01000312">
    <property type="protein sequence ID" value="HAE94953.1"/>
    <property type="molecule type" value="Genomic_DNA"/>
</dbReference>
<comment type="caution">
    <text evidence="2">The sequence shown here is derived from an EMBL/GenBank/DDBJ whole genome shotgun (WGS) entry which is preliminary data.</text>
</comment>
<dbReference type="Proteomes" id="UP000259173">
    <property type="component" value="Unassembled WGS sequence"/>
</dbReference>
<evidence type="ECO:0000313" key="3">
    <source>
        <dbReference type="Proteomes" id="UP000259173"/>
    </source>
</evidence>